<dbReference type="InterPro" id="IPR006583">
    <property type="entry name" value="PAN-3_domain"/>
</dbReference>
<proteinExistence type="predicted"/>
<feature type="domain" description="PAN-3" evidence="2">
    <location>
        <begin position="1"/>
        <end position="116"/>
    </location>
</feature>
<evidence type="ECO:0000259" key="2">
    <source>
        <dbReference type="SMART" id="SM00605"/>
    </source>
</evidence>
<gene>
    <name evidence="3" type="ORF">CAEBREN_18637</name>
</gene>
<dbReference type="SMART" id="SM00605">
    <property type="entry name" value="CW"/>
    <property type="match status" value="1"/>
</dbReference>
<reference evidence="4" key="1">
    <citation type="submission" date="2011-07" db="EMBL/GenBank/DDBJ databases">
        <authorList>
            <consortium name="Caenorhabditis brenneri Sequencing and Analysis Consortium"/>
            <person name="Wilson R.K."/>
        </authorList>
    </citation>
    <scope>NUCLEOTIDE SEQUENCE [LARGE SCALE GENOMIC DNA]</scope>
    <source>
        <strain evidence="4">PB2801</strain>
    </source>
</reference>
<dbReference type="PANTHER" id="PTHR47629:SF8">
    <property type="entry name" value="PAN-3 DOMAIN-CONTAINING PROTEIN"/>
    <property type="match status" value="1"/>
</dbReference>
<feature type="signal peptide" evidence="1">
    <location>
        <begin position="1"/>
        <end position="17"/>
    </location>
</feature>
<keyword evidence="4" id="KW-1185">Reference proteome</keyword>
<feature type="chain" id="PRO_5003405077" description="PAN-3 domain-containing protein" evidence="1">
    <location>
        <begin position="18"/>
        <end position="201"/>
    </location>
</feature>
<dbReference type="InParanoid" id="G0NCJ4"/>
<dbReference type="EMBL" id="GL379863">
    <property type="protein sequence ID" value="EGT57635.1"/>
    <property type="molecule type" value="Genomic_DNA"/>
</dbReference>
<dbReference type="OrthoDB" id="10693846at2759"/>
<organism evidence="4">
    <name type="scientific">Caenorhabditis brenneri</name>
    <name type="common">Nematode worm</name>
    <dbReference type="NCBI Taxonomy" id="135651"/>
    <lineage>
        <taxon>Eukaryota</taxon>
        <taxon>Metazoa</taxon>
        <taxon>Ecdysozoa</taxon>
        <taxon>Nematoda</taxon>
        <taxon>Chromadorea</taxon>
        <taxon>Rhabditida</taxon>
        <taxon>Rhabditina</taxon>
        <taxon>Rhabditomorpha</taxon>
        <taxon>Rhabditoidea</taxon>
        <taxon>Rhabditidae</taxon>
        <taxon>Peloderinae</taxon>
        <taxon>Caenorhabditis</taxon>
    </lineage>
</organism>
<dbReference type="eggNOG" id="ENOG502TI49">
    <property type="taxonomic scope" value="Eukaryota"/>
</dbReference>
<sequence>MLVYFLLFFFVSTGSTAKIVLVWGKVEQSGVPEVYTDGWDSCVKKCLNEVDCVAIIPTNSECQLFRLGTNLTVTKTEERTGIKVGFKESFALDDVTYINRINENKTYSSVQWSFQFQGKIQCQDDSLPMERGNITVCVSVRPFTGTMCQNQTAGETLCKNNRGMGITGPYTYEEGNILAGAISHKFPIAPVNVVQFAELSL</sequence>
<dbReference type="PANTHER" id="PTHR47629">
    <property type="entry name" value="C-TYPE LECTIN-RELATED"/>
    <property type="match status" value="1"/>
</dbReference>
<dbReference type="HOGENOM" id="CLU_1273304_0_0_1"/>
<dbReference type="Pfam" id="PF08277">
    <property type="entry name" value="PAN_3"/>
    <property type="match status" value="1"/>
</dbReference>
<dbReference type="Proteomes" id="UP000008068">
    <property type="component" value="Unassembled WGS sequence"/>
</dbReference>
<evidence type="ECO:0000313" key="4">
    <source>
        <dbReference type="Proteomes" id="UP000008068"/>
    </source>
</evidence>
<name>G0NCJ4_CAEBE</name>
<protein>
    <recommendedName>
        <fullName evidence="2">PAN-3 domain-containing protein</fullName>
    </recommendedName>
</protein>
<evidence type="ECO:0000313" key="3">
    <source>
        <dbReference type="EMBL" id="EGT57635.1"/>
    </source>
</evidence>
<evidence type="ECO:0000256" key="1">
    <source>
        <dbReference type="SAM" id="SignalP"/>
    </source>
</evidence>
<keyword evidence="1" id="KW-0732">Signal</keyword>
<dbReference type="AlphaFoldDB" id="G0NCJ4"/>
<accession>G0NCJ4</accession>